<protein>
    <submittedName>
        <fullName evidence="1">Uncharacterized protein</fullName>
    </submittedName>
</protein>
<dbReference type="Gramene" id="AET7Gv20806300.1">
    <property type="protein sequence ID" value="AET7Gv20806300.1"/>
    <property type="gene ID" value="AET7Gv20806300"/>
</dbReference>
<sequence length="176" mass="20101">PVSSSLCSAMLCREADGGGWVDEQRGKVRCRRSVLPVDSLDASWWSERSWAKPLVLWRRTSPPARVCGRQSLLSASRSLPRPPIDNGSMLMPWGMVSRVECVLPWLNEAAVGCAHCLTTIDVGVSCRLAFKYHGKVCDFLYCNRLYKFTLIYKDHEIGLWHYFNYFMKSTDFLMNN</sequence>
<accession>A0A453S3Y1</accession>
<name>A0A453S3Y1_AEGTS</name>
<dbReference type="AlphaFoldDB" id="A0A453S3Y1"/>
<organism evidence="1 2">
    <name type="scientific">Aegilops tauschii subsp. strangulata</name>
    <name type="common">Goatgrass</name>
    <dbReference type="NCBI Taxonomy" id="200361"/>
    <lineage>
        <taxon>Eukaryota</taxon>
        <taxon>Viridiplantae</taxon>
        <taxon>Streptophyta</taxon>
        <taxon>Embryophyta</taxon>
        <taxon>Tracheophyta</taxon>
        <taxon>Spermatophyta</taxon>
        <taxon>Magnoliopsida</taxon>
        <taxon>Liliopsida</taxon>
        <taxon>Poales</taxon>
        <taxon>Poaceae</taxon>
        <taxon>BOP clade</taxon>
        <taxon>Pooideae</taxon>
        <taxon>Triticodae</taxon>
        <taxon>Triticeae</taxon>
        <taxon>Triticinae</taxon>
        <taxon>Aegilops</taxon>
    </lineage>
</organism>
<proteinExistence type="predicted"/>
<evidence type="ECO:0000313" key="2">
    <source>
        <dbReference type="Proteomes" id="UP000015105"/>
    </source>
</evidence>
<evidence type="ECO:0000313" key="1">
    <source>
        <dbReference type="EnsemblPlants" id="AET7Gv20806300.1"/>
    </source>
</evidence>
<keyword evidence="2" id="KW-1185">Reference proteome</keyword>
<reference evidence="2" key="1">
    <citation type="journal article" date="2014" name="Science">
        <title>Ancient hybridizations among the ancestral genomes of bread wheat.</title>
        <authorList>
            <consortium name="International Wheat Genome Sequencing Consortium,"/>
            <person name="Marcussen T."/>
            <person name="Sandve S.R."/>
            <person name="Heier L."/>
            <person name="Spannagl M."/>
            <person name="Pfeifer M."/>
            <person name="Jakobsen K.S."/>
            <person name="Wulff B.B."/>
            <person name="Steuernagel B."/>
            <person name="Mayer K.F."/>
            <person name="Olsen O.A."/>
        </authorList>
    </citation>
    <scope>NUCLEOTIDE SEQUENCE [LARGE SCALE GENOMIC DNA]</scope>
    <source>
        <strain evidence="2">cv. AL8/78</strain>
    </source>
</reference>
<reference evidence="1" key="3">
    <citation type="journal article" date="2017" name="Nature">
        <title>Genome sequence of the progenitor of the wheat D genome Aegilops tauschii.</title>
        <authorList>
            <person name="Luo M.C."/>
            <person name="Gu Y.Q."/>
            <person name="Puiu D."/>
            <person name="Wang H."/>
            <person name="Twardziok S.O."/>
            <person name="Deal K.R."/>
            <person name="Huo N."/>
            <person name="Zhu T."/>
            <person name="Wang L."/>
            <person name="Wang Y."/>
            <person name="McGuire P.E."/>
            <person name="Liu S."/>
            <person name="Long H."/>
            <person name="Ramasamy R.K."/>
            <person name="Rodriguez J.C."/>
            <person name="Van S.L."/>
            <person name="Yuan L."/>
            <person name="Wang Z."/>
            <person name="Xia Z."/>
            <person name="Xiao L."/>
            <person name="Anderson O.D."/>
            <person name="Ouyang S."/>
            <person name="Liang Y."/>
            <person name="Zimin A.V."/>
            <person name="Pertea G."/>
            <person name="Qi P."/>
            <person name="Bennetzen J.L."/>
            <person name="Dai X."/>
            <person name="Dawson M.W."/>
            <person name="Muller H.G."/>
            <person name="Kugler K."/>
            <person name="Rivarola-Duarte L."/>
            <person name="Spannagl M."/>
            <person name="Mayer K.F.X."/>
            <person name="Lu F.H."/>
            <person name="Bevan M.W."/>
            <person name="Leroy P."/>
            <person name="Li P."/>
            <person name="You F.M."/>
            <person name="Sun Q."/>
            <person name="Liu Z."/>
            <person name="Lyons E."/>
            <person name="Wicker T."/>
            <person name="Salzberg S.L."/>
            <person name="Devos K.M."/>
            <person name="Dvorak J."/>
        </authorList>
    </citation>
    <scope>NUCLEOTIDE SEQUENCE [LARGE SCALE GENOMIC DNA]</scope>
    <source>
        <strain evidence="1">cv. AL8/78</strain>
    </source>
</reference>
<reference evidence="1" key="5">
    <citation type="journal article" date="2021" name="G3 (Bethesda)">
        <title>Aegilops tauschii genome assembly Aet v5.0 features greater sequence contiguity and improved annotation.</title>
        <authorList>
            <person name="Wang L."/>
            <person name="Zhu T."/>
            <person name="Rodriguez J.C."/>
            <person name="Deal K.R."/>
            <person name="Dubcovsky J."/>
            <person name="McGuire P.E."/>
            <person name="Lux T."/>
            <person name="Spannagl M."/>
            <person name="Mayer K.F.X."/>
            <person name="Baldrich P."/>
            <person name="Meyers B.C."/>
            <person name="Huo N."/>
            <person name="Gu Y.Q."/>
            <person name="Zhou H."/>
            <person name="Devos K.M."/>
            <person name="Bennetzen J.L."/>
            <person name="Unver T."/>
            <person name="Budak H."/>
            <person name="Gulick P.J."/>
            <person name="Galiba G."/>
            <person name="Kalapos B."/>
            <person name="Nelson D.R."/>
            <person name="Li P."/>
            <person name="You F.M."/>
            <person name="Luo M.C."/>
            <person name="Dvorak J."/>
        </authorList>
    </citation>
    <scope>NUCLEOTIDE SEQUENCE [LARGE SCALE GENOMIC DNA]</scope>
    <source>
        <strain evidence="1">cv. AL8/78</strain>
    </source>
</reference>
<reference evidence="1" key="4">
    <citation type="submission" date="2019-03" db="UniProtKB">
        <authorList>
            <consortium name="EnsemblPlants"/>
        </authorList>
    </citation>
    <scope>IDENTIFICATION</scope>
</reference>
<dbReference type="Proteomes" id="UP000015105">
    <property type="component" value="Chromosome 7D"/>
</dbReference>
<dbReference type="EnsemblPlants" id="AET7Gv20806300.1">
    <property type="protein sequence ID" value="AET7Gv20806300.1"/>
    <property type="gene ID" value="AET7Gv20806300"/>
</dbReference>
<reference evidence="2" key="2">
    <citation type="journal article" date="2017" name="Nat. Plants">
        <title>The Aegilops tauschii genome reveals multiple impacts of transposons.</title>
        <authorList>
            <person name="Zhao G."/>
            <person name="Zou C."/>
            <person name="Li K."/>
            <person name="Wang K."/>
            <person name="Li T."/>
            <person name="Gao L."/>
            <person name="Zhang X."/>
            <person name="Wang H."/>
            <person name="Yang Z."/>
            <person name="Liu X."/>
            <person name="Jiang W."/>
            <person name="Mao L."/>
            <person name="Kong X."/>
            <person name="Jiao Y."/>
            <person name="Jia J."/>
        </authorList>
    </citation>
    <scope>NUCLEOTIDE SEQUENCE [LARGE SCALE GENOMIC DNA]</scope>
    <source>
        <strain evidence="2">cv. AL8/78</strain>
    </source>
</reference>